<feature type="domain" description="KOW" evidence="2">
    <location>
        <begin position="510"/>
        <end position="537"/>
    </location>
</feature>
<dbReference type="InterPro" id="IPR008991">
    <property type="entry name" value="Translation_prot_SH3-like_sf"/>
</dbReference>
<feature type="region of interest" description="Disordered" evidence="1">
    <location>
        <begin position="649"/>
        <end position="675"/>
    </location>
</feature>
<dbReference type="CDD" id="cd06081">
    <property type="entry name" value="KOW_Spt5_1"/>
    <property type="match status" value="1"/>
</dbReference>
<dbReference type="Gene3D" id="2.30.30.30">
    <property type="match status" value="1"/>
</dbReference>
<evidence type="ECO:0000313" key="4">
    <source>
        <dbReference type="Proteomes" id="UP001195769"/>
    </source>
</evidence>
<reference evidence="3" key="1">
    <citation type="journal article" date="2020" name="New Phytol.">
        <title>Comparative genomics reveals dynamic genome evolution in host specialist ectomycorrhizal fungi.</title>
        <authorList>
            <person name="Lofgren L.A."/>
            <person name="Nguyen N.H."/>
            <person name="Vilgalys R."/>
            <person name="Ruytinx J."/>
            <person name="Liao H.L."/>
            <person name="Branco S."/>
            <person name="Kuo A."/>
            <person name="LaButti K."/>
            <person name="Lipzen A."/>
            <person name="Andreopoulos W."/>
            <person name="Pangilinan J."/>
            <person name="Riley R."/>
            <person name="Hundley H."/>
            <person name="Na H."/>
            <person name="Barry K."/>
            <person name="Grigoriev I.V."/>
            <person name="Stajich J.E."/>
            <person name="Kennedy P.G."/>
        </authorList>
    </citation>
    <scope>NUCLEOTIDE SEQUENCE</scope>
    <source>
        <strain evidence="3">FC203</strain>
    </source>
</reference>
<feature type="domain" description="KOW" evidence="2">
    <location>
        <begin position="434"/>
        <end position="461"/>
    </location>
</feature>
<keyword evidence="4" id="KW-1185">Reference proteome</keyword>
<protein>
    <recommendedName>
        <fullName evidence="2">KOW domain-containing protein</fullName>
    </recommendedName>
</protein>
<dbReference type="AlphaFoldDB" id="A0AAD4DYG2"/>
<dbReference type="Proteomes" id="UP001195769">
    <property type="component" value="Unassembled WGS sequence"/>
</dbReference>
<name>A0AAD4DYG2_9AGAM</name>
<feature type="region of interest" description="Disordered" evidence="1">
    <location>
        <begin position="82"/>
        <end position="131"/>
    </location>
</feature>
<comment type="caution">
    <text evidence="3">The sequence shown here is derived from an EMBL/GenBank/DDBJ whole genome shotgun (WGS) entry which is preliminary data.</text>
</comment>
<dbReference type="EMBL" id="JABBWK010000055">
    <property type="protein sequence ID" value="KAG1896425.1"/>
    <property type="molecule type" value="Genomic_DNA"/>
</dbReference>
<proteinExistence type="predicted"/>
<sequence length="871" mass="96856">MTYPQMEEALLSHLGPQYSADDWKDARDALFSGDGNDSIALANLLALKARYMPQASDGPSKMMHPAKASPAGAFPFILDEAEEGDDEDEDEDEEGDGDGDHRARRRQANPFIDDQAGEDEDDSLFDDETGSEDGIMRLQNMTCLTGPSAKDTLAVAIDKIFVKFGEKNISSSKGRLSYRAARFPDTSKSRTYLLHVHRTATPYIAEHLSSKGFSVIVSAWVPGQLLSVKQYLLILDEEFGVVKHSNLKLPNPSWVRIKHGKYKGDIGYVFDSEQSTGFVVVLIPPREFPYSMPHGSKVLLDRSRLPNDNRVSDIIHDEKFLRVGDAVRVLRGELYSKIGTVVSTDYIFEIDLRLKDLERIFRVGDTVRVVAGSYLGVEGHIIQIFDDICHVCQAVSKEELQVSKYYLECCSLNHTLHLRLPIQQKFEPFPDCDSIQVGDEIKVLAGEHMGKYGVIEWFPVGDTQLWFRDANPIFTGDDISTLPLIKVTATFVRQTHIAQTMKFMRERGYDVRPGDFVSVARGPEYQTKGVVQSVDFRKAHLTLLSEGNASLIDVPIGFVMKLSNADLDSLKEIIGQEVLIVGGDWKGFRATLYGLGSDLCTVAVHGQARITLKNQDIVTSYGMRLNGAILEAPDLASFCEMRKRSYLPSPHQRNITPPERFPPASRTDSSLSSPNMWTTWNTSAEGIHIADNPSSSAHPSSSTFDPWTLNAQDIQDNIRANSEELWDSGPLPWLMSREFSSTFLKHHAVLKVSPSFMGGRLHKRFVFTAVPDPFCSTNGPAPTGCISAFCTSNSAGAALQHYHIPAKDLHLAPPRKKNQRCLVLDGDSRGQIVTVAKCNAKKNTIDVITGTTFFTLRFDQICMVEQGHDFP</sequence>
<dbReference type="InterPro" id="IPR041973">
    <property type="entry name" value="KOW_Spt5_1"/>
</dbReference>
<organism evidence="3 4">
    <name type="scientific">Suillus fuscotomentosus</name>
    <dbReference type="NCBI Taxonomy" id="1912939"/>
    <lineage>
        <taxon>Eukaryota</taxon>
        <taxon>Fungi</taxon>
        <taxon>Dikarya</taxon>
        <taxon>Basidiomycota</taxon>
        <taxon>Agaricomycotina</taxon>
        <taxon>Agaricomycetes</taxon>
        <taxon>Agaricomycetidae</taxon>
        <taxon>Boletales</taxon>
        <taxon>Suillineae</taxon>
        <taxon>Suillaceae</taxon>
        <taxon>Suillus</taxon>
    </lineage>
</organism>
<evidence type="ECO:0000256" key="1">
    <source>
        <dbReference type="SAM" id="MobiDB-lite"/>
    </source>
</evidence>
<dbReference type="SUPFAM" id="SSF50104">
    <property type="entry name" value="Translation proteins SH3-like domain"/>
    <property type="match status" value="1"/>
</dbReference>
<accession>A0AAD4DYG2</accession>
<feature type="compositionally biased region" description="Acidic residues" evidence="1">
    <location>
        <begin position="115"/>
        <end position="131"/>
    </location>
</feature>
<dbReference type="InterPro" id="IPR005824">
    <property type="entry name" value="KOW"/>
</dbReference>
<feature type="compositionally biased region" description="Polar residues" evidence="1">
    <location>
        <begin position="666"/>
        <end position="675"/>
    </location>
</feature>
<gene>
    <name evidence="3" type="ORF">F5891DRAFT_983434</name>
</gene>
<dbReference type="RefSeq" id="XP_041222001.1">
    <property type="nucleotide sequence ID" value="XM_041377323.1"/>
</dbReference>
<feature type="domain" description="KOW" evidence="2">
    <location>
        <begin position="320"/>
        <end position="347"/>
    </location>
</feature>
<feature type="domain" description="KOW" evidence="2">
    <location>
        <begin position="360"/>
        <end position="387"/>
    </location>
</feature>
<dbReference type="GeneID" id="64671621"/>
<evidence type="ECO:0000313" key="3">
    <source>
        <dbReference type="EMBL" id="KAG1896425.1"/>
    </source>
</evidence>
<dbReference type="SMART" id="SM00739">
    <property type="entry name" value="KOW"/>
    <property type="match status" value="5"/>
</dbReference>
<dbReference type="InterPro" id="IPR014722">
    <property type="entry name" value="Rib_uL2_dom2"/>
</dbReference>
<feature type="compositionally biased region" description="Acidic residues" evidence="1">
    <location>
        <begin position="82"/>
        <end position="97"/>
    </location>
</feature>
<evidence type="ECO:0000259" key="2">
    <source>
        <dbReference type="SMART" id="SM00739"/>
    </source>
</evidence>
<feature type="domain" description="KOW" evidence="2">
    <location>
        <begin position="814"/>
        <end position="841"/>
    </location>
</feature>